<sequence>MSSAARRSVGDYPLITFALALSVFGIAMVYSAGETDMPSVAAGVWKKQLVWFCISLAAGYVATRWSVRLLEWLTKPLYILSVILLVAVLIPGLGSGAGTAASVKGWLTIGGYRLGQPAELAKIGVVLMLARVLSSRREAPTSLLQLWKPALVVGIPWLLIMKQPDLGTGIVFIGIFFAMLYWSGVPWPLLTLVASPAVSLVLAFSPRIWGVWFFLLLALVIRYRAYLWEGVILVAVNVFFGVLAPILWDRLAPYQQKRLLVFIDPSIDARASGYHVIQSLVAIGSGGLLGKGWTQGTQKRLAFLPAQHTDFIWSVVGEELGFLGVTLGLTLFLALFLRAVRIATRANDNFSSLVAFGLASSWFVHVAENVGMTLNLAPITGIPLPFFSYGGSFMLVSWLAVGMLVRISGEGKGRQARMAV</sequence>
<evidence type="ECO:0000256" key="5">
    <source>
        <dbReference type="ARBA" id="ARBA00023136"/>
    </source>
</evidence>
<dbReference type="GO" id="GO:0008360">
    <property type="term" value="P:regulation of cell shape"/>
    <property type="evidence" value="ECO:0007669"/>
    <property type="project" value="UniProtKB-KW"/>
</dbReference>
<dbReference type="InterPro" id="IPR001182">
    <property type="entry name" value="FtsW/RodA"/>
</dbReference>
<feature type="transmembrane region" description="Helical" evidence="6">
    <location>
        <begin position="386"/>
        <end position="407"/>
    </location>
</feature>
<dbReference type="NCBIfam" id="NF037961">
    <property type="entry name" value="RodA_shape"/>
    <property type="match status" value="1"/>
</dbReference>
<dbReference type="PANTHER" id="PTHR30474">
    <property type="entry name" value="CELL CYCLE PROTEIN"/>
    <property type="match status" value="1"/>
</dbReference>
<proteinExistence type="predicted"/>
<dbReference type="EMBL" id="CADCTX010000209">
    <property type="protein sequence ID" value="CAA9306745.1"/>
    <property type="molecule type" value="Genomic_DNA"/>
</dbReference>
<name>A0A6J4KK95_9BACT</name>
<feature type="transmembrane region" description="Helical" evidence="6">
    <location>
        <begin position="12"/>
        <end position="33"/>
    </location>
</feature>
<reference evidence="7" key="1">
    <citation type="submission" date="2020-02" db="EMBL/GenBank/DDBJ databases">
        <authorList>
            <person name="Meier V. D."/>
        </authorList>
    </citation>
    <scope>NUCLEOTIDE SEQUENCE</scope>
    <source>
        <strain evidence="7">AVDCRST_MAG40</strain>
    </source>
</reference>
<keyword evidence="2 6" id="KW-0812">Transmembrane</keyword>
<feature type="transmembrane region" description="Helical" evidence="6">
    <location>
        <begin position="48"/>
        <end position="65"/>
    </location>
</feature>
<dbReference type="GO" id="GO:0032153">
    <property type="term" value="C:cell division site"/>
    <property type="evidence" value="ECO:0007669"/>
    <property type="project" value="TreeGrafter"/>
</dbReference>
<keyword evidence="4 6" id="KW-1133">Transmembrane helix</keyword>
<dbReference type="Pfam" id="PF01098">
    <property type="entry name" value="FTSW_RODA_SPOVE"/>
    <property type="match status" value="2"/>
</dbReference>
<evidence type="ECO:0000256" key="6">
    <source>
        <dbReference type="SAM" id="Phobius"/>
    </source>
</evidence>
<feature type="transmembrane region" description="Helical" evidence="6">
    <location>
        <begin position="77"/>
        <end position="97"/>
    </location>
</feature>
<dbReference type="GO" id="GO:0015648">
    <property type="term" value="F:lipid-linked peptidoglycan transporter activity"/>
    <property type="evidence" value="ECO:0007669"/>
    <property type="project" value="TreeGrafter"/>
</dbReference>
<organism evidence="7">
    <name type="scientific">uncultured Gemmatimonadaceae bacterium</name>
    <dbReference type="NCBI Taxonomy" id="246130"/>
    <lineage>
        <taxon>Bacteria</taxon>
        <taxon>Pseudomonadati</taxon>
        <taxon>Gemmatimonadota</taxon>
        <taxon>Gemmatimonadia</taxon>
        <taxon>Gemmatimonadales</taxon>
        <taxon>Gemmatimonadaceae</taxon>
        <taxon>environmental samples</taxon>
    </lineage>
</organism>
<evidence type="ECO:0000313" key="7">
    <source>
        <dbReference type="EMBL" id="CAA9306745.1"/>
    </source>
</evidence>
<gene>
    <name evidence="7" type="ORF">AVDCRST_MAG40-723</name>
</gene>
<feature type="transmembrane region" description="Helical" evidence="6">
    <location>
        <begin position="142"/>
        <end position="159"/>
    </location>
</feature>
<comment type="subcellular location">
    <subcellularLocation>
        <location evidence="1">Membrane</location>
        <topology evidence="1">Multi-pass membrane protein</topology>
    </subcellularLocation>
</comment>
<feature type="transmembrane region" description="Helical" evidence="6">
    <location>
        <begin position="226"/>
        <end position="248"/>
    </location>
</feature>
<dbReference type="AlphaFoldDB" id="A0A6J4KK95"/>
<accession>A0A6J4KK95</accession>
<keyword evidence="3" id="KW-0133">Cell shape</keyword>
<protein>
    <submittedName>
        <fullName evidence="7">Rod shape-determining protein RodA</fullName>
    </submittedName>
</protein>
<feature type="transmembrane region" description="Helical" evidence="6">
    <location>
        <begin position="320"/>
        <end position="337"/>
    </location>
</feature>
<evidence type="ECO:0000256" key="1">
    <source>
        <dbReference type="ARBA" id="ARBA00004141"/>
    </source>
</evidence>
<feature type="transmembrane region" description="Helical" evidence="6">
    <location>
        <begin position="197"/>
        <end position="219"/>
    </location>
</feature>
<feature type="transmembrane region" description="Helical" evidence="6">
    <location>
        <begin position="349"/>
        <end position="366"/>
    </location>
</feature>
<dbReference type="NCBIfam" id="TIGR02210">
    <property type="entry name" value="rodA_shape"/>
    <property type="match status" value="1"/>
</dbReference>
<keyword evidence="5 6" id="KW-0472">Membrane</keyword>
<dbReference type="InterPro" id="IPR011923">
    <property type="entry name" value="RodA/MrdB"/>
</dbReference>
<evidence type="ECO:0000256" key="3">
    <source>
        <dbReference type="ARBA" id="ARBA00022960"/>
    </source>
</evidence>
<feature type="transmembrane region" description="Helical" evidence="6">
    <location>
        <begin position="166"/>
        <end position="185"/>
    </location>
</feature>
<evidence type="ECO:0000256" key="2">
    <source>
        <dbReference type="ARBA" id="ARBA00022692"/>
    </source>
</evidence>
<dbReference type="GO" id="GO:0051301">
    <property type="term" value="P:cell division"/>
    <property type="evidence" value="ECO:0007669"/>
    <property type="project" value="InterPro"/>
</dbReference>
<dbReference type="PANTHER" id="PTHR30474:SF1">
    <property type="entry name" value="PEPTIDOGLYCAN GLYCOSYLTRANSFERASE MRDB"/>
    <property type="match status" value="1"/>
</dbReference>
<evidence type="ECO:0000256" key="4">
    <source>
        <dbReference type="ARBA" id="ARBA00022989"/>
    </source>
</evidence>
<dbReference type="GO" id="GO:0005886">
    <property type="term" value="C:plasma membrane"/>
    <property type="evidence" value="ECO:0007669"/>
    <property type="project" value="TreeGrafter"/>
</dbReference>